<gene>
    <name evidence="2" type="ORF">FHX47_001037</name>
</gene>
<comment type="caution">
    <text evidence="2">The sequence shown here is derived from an EMBL/GenBank/DDBJ whole genome shotgun (WGS) entry which is preliminary data.</text>
</comment>
<proteinExistence type="predicted"/>
<name>A0A7W5TVP4_9MICC</name>
<evidence type="ECO:0000313" key="3">
    <source>
        <dbReference type="Proteomes" id="UP000547528"/>
    </source>
</evidence>
<protein>
    <recommendedName>
        <fullName evidence="4">Pilus assembly protein</fullName>
    </recommendedName>
</protein>
<keyword evidence="1" id="KW-1133">Transmembrane helix</keyword>
<organism evidence="2 3">
    <name type="scientific">Garicola koreensis</name>
    <dbReference type="NCBI Taxonomy" id="1262554"/>
    <lineage>
        <taxon>Bacteria</taxon>
        <taxon>Bacillati</taxon>
        <taxon>Actinomycetota</taxon>
        <taxon>Actinomycetes</taxon>
        <taxon>Micrococcales</taxon>
        <taxon>Micrococcaceae</taxon>
        <taxon>Garicola</taxon>
    </lineage>
</organism>
<keyword evidence="3" id="KW-1185">Reference proteome</keyword>
<accession>A0A7W5TVP4</accession>
<dbReference type="EMBL" id="JACIBT010000001">
    <property type="protein sequence ID" value="MBB3667444.1"/>
    <property type="molecule type" value="Genomic_DNA"/>
</dbReference>
<keyword evidence="1" id="KW-0472">Membrane</keyword>
<dbReference type="AlphaFoldDB" id="A0A7W5TVP4"/>
<evidence type="ECO:0000256" key="1">
    <source>
        <dbReference type="SAM" id="Phobius"/>
    </source>
</evidence>
<keyword evidence="1" id="KW-0812">Transmembrane</keyword>
<reference evidence="2 3" key="1">
    <citation type="submission" date="2020-08" db="EMBL/GenBank/DDBJ databases">
        <title>Sequencing the genomes of 1000 actinobacteria strains.</title>
        <authorList>
            <person name="Klenk H.-P."/>
        </authorList>
    </citation>
    <scope>NUCLEOTIDE SEQUENCE [LARGE SCALE GENOMIC DNA]</scope>
    <source>
        <strain evidence="2 3">DSM 28238</strain>
    </source>
</reference>
<dbReference type="RefSeq" id="WP_183357761.1">
    <property type="nucleotide sequence ID" value="NZ_BAABKR010000001.1"/>
</dbReference>
<sequence length="150" mass="15339">MSSTEPAPLGQRPTISDEEGSAVIEFLALGLLLLLPAVWFLLAVAEVQASSYAAVGAADQAAKMHTTGDADPGERAARSEAAVTAALADFGIGADRAQISRQCSPGCEAEGALVGYTVEIRVPVPLIPEVAGLQHRLVTVSASSTQVLGE</sequence>
<feature type="transmembrane region" description="Helical" evidence="1">
    <location>
        <begin position="20"/>
        <end position="42"/>
    </location>
</feature>
<evidence type="ECO:0008006" key="4">
    <source>
        <dbReference type="Google" id="ProtNLM"/>
    </source>
</evidence>
<evidence type="ECO:0000313" key="2">
    <source>
        <dbReference type="EMBL" id="MBB3667444.1"/>
    </source>
</evidence>
<dbReference type="Proteomes" id="UP000547528">
    <property type="component" value="Unassembled WGS sequence"/>
</dbReference>